<dbReference type="EMBL" id="MU069466">
    <property type="protein sequence ID" value="KAF5842218.1"/>
    <property type="molecule type" value="Genomic_DNA"/>
</dbReference>
<proteinExistence type="predicted"/>
<organism evidence="1 2">
    <name type="scientific">Dunaliella salina</name>
    <name type="common">Green alga</name>
    <name type="synonym">Protococcus salinus</name>
    <dbReference type="NCBI Taxonomy" id="3046"/>
    <lineage>
        <taxon>Eukaryota</taxon>
        <taxon>Viridiplantae</taxon>
        <taxon>Chlorophyta</taxon>
        <taxon>core chlorophytes</taxon>
        <taxon>Chlorophyceae</taxon>
        <taxon>CS clade</taxon>
        <taxon>Chlamydomonadales</taxon>
        <taxon>Dunaliellaceae</taxon>
        <taxon>Dunaliella</taxon>
    </lineage>
</organism>
<protein>
    <submittedName>
        <fullName evidence="1">Uncharacterized protein</fullName>
    </submittedName>
</protein>
<evidence type="ECO:0000313" key="2">
    <source>
        <dbReference type="Proteomes" id="UP000815325"/>
    </source>
</evidence>
<evidence type="ECO:0000313" key="1">
    <source>
        <dbReference type="EMBL" id="KAF5842218.1"/>
    </source>
</evidence>
<gene>
    <name evidence="1" type="ORF">DUNSADRAFT_8618</name>
</gene>
<sequence>MAKQCTHTKMAEANLATASWKPDLGRVLKNLAQVASTCQHPGCACSTLAAYANPQACALAQPACWHVPAALWLCLHHPGCARSILTAHVSLLAAPAAPGLCLQHAGCAFSTLAAHASTPAVPAAACLHMQALWLYQQHSGCASGTPAVPAARWLCLQHAGCACSTLAVPLALCLHIPAVTVIVTCDLEDHHDCYTSILPAQQHFGCACSTPAAPAQLWPWWLQHAGHDVCEETFVMDWRHWKGQQ</sequence>
<dbReference type="Proteomes" id="UP000815325">
    <property type="component" value="Unassembled WGS sequence"/>
</dbReference>
<reference evidence="1" key="1">
    <citation type="submission" date="2017-08" db="EMBL/GenBank/DDBJ databases">
        <authorList>
            <person name="Polle J.E."/>
            <person name="Barry K."/>
            <person name="Cushman J."/>
            <person name="Schmutz J."/>
            <person name="Tran D."/>
            <person name="Hathwaick L.T."/>
            <person name="Yim W.C."/>
            <person name="Jenkins J."/>
            <person name="Mckie-Krisberg Z.M."/>
            <person name="Prochnik S."/>
            <person name="Lindquist E."/>
            <person name="Dockter R.B."/>
            <person name="Adam C."/>
            <person name="Molina H."/>
            <person name="Bunkerborg J."/>
            <person name="Jin E."/>
            <person name="Buchheim M."/>
            <person name="Magnuson J."/>
        </authorList>
    </citation>
    <scope>NUCLEOTIDE SEQUENCE</scope>
    <source>
        <strain evidence="1">CCAP 19/18</strain>
    </source>
</reference>
<name>A0ABQ7H5U2_DUNSA</name>
<keyword evidence="2" id="KW-1185">Reference proteome</keyword>
<accession>A0ABQ7H5U2</accession>
<comment type="caution">
    <text evidence="1">The sequence shown here is derived from an EMBL/GenBank/DDBJ whole genome shotgun (WGS) entry which is preliminary data.</text>
</comment>